<dbReference type="InterPro" id="IPR019149">
    <property type="entry name" value="ABHD18"/>
</dbReference>
<dbReference type="Proteomes" id="UP000271162">
    <property type="component" value="Unassembled WGS sequence"/>
</dbReference>
<dbReference type="WBParaSite" id="NBR_0001548801-mRNA-1">
    <property type="protein sequence ID" value="NBR_0001548801-mRNA-1"/>
    <property type="gene ID" value="NBR_0001548801"/>
</dbReference>
<evidence type="ECO:0000313" key="3">
    <source>
        <dbReference type="WBParaSite" id="NBR_0001548801-mRNA-1"/>
    </source>
</evidence>
<name>A0A0N4YFF7_NIPBR</name>
<dbReference type="Pfam" id="PF09752">
    <property type="entry name" value="ABHD18"/>
    <property type="match status" value="1"/>
</dbReference>
<reference evidence="3" key="1">
    <citation type="submission" date="2017-02" db="UniProtKB">
        <authorList>
            <consortium name="WormBaseParasite"/>
        </authorList>
    </citation>
    <scope>IDENTIFICATION</scope>
</reference>
<evidence type="ECO:0000313" key="1">
    <source>
        <dbReference type="EMBL" id="VDL79083.1"/>
    </source>
</evidence>
<dbReference type="PANTHER" id="PTHR13617">
    <property type="entry name" value="PROTEIN ABHD18"/>
    <property type="match status" value="1"/>
</dbReference>
<protein>
    <submittedName>
        <fullName evidence="3">Hydrolase</fullName>
    </submittedName>
</protein>
<proteinExistence type="predicted"/>
<dbReference type="AlphaFoldDB" id="A0A0N4YFF7"/>
<sequence length="82" mass="9345">MDEFTSLENYPVPVDPSLCTAIVAEKDAYVLRSHGAPDFRQVWPGMRVVEMDRVGHVVGYLQGHQLFRDTIANTLRRMESSH</sequence>
<accession>A0A0N4YFF7</accession>
<dbReference type="EMBL" id="UYSL01021760">
    <property type="protein sequence ID" value="VDL79083.1"/>
    <property type="molecule type" value="Genomic_DNA"/>
</dbReference>
<evidence type="ECO:0000313" key="2">
    <source>
        <dbReference type="Proteomes" id="UP000271162"/>
    </source>
</evidence>
<dbReference type="PANTHER" id="PTHR13617:SF14">
    <property type="entry name" value="PROTEIN ABHD18"/>
    <property type="match status" value="1"/>
</dbReference>
<organism evidence="3">
    <name type="scientific">Nippostrongylus brasiliensis</name>
    <name type="common">Rat hookworm</name>
    <dbReference type="NCBI Taxonomy" id="27835"/>
    <lineage>
        <taxon>Eukaryota</taxon>
        <taxon>Metazoa</taxon>
        <taxon>Ecdysozoa</taxon>
        <taxon>Nematoda</taxon>
        <taxon>Chromadorea</taxon>
        <taxon>Rhabditida</taxon>
        <taxon>Rhabditina</taxon>
        <taxon>Rhabditomorpha</taxon>
        <taxon>Strongyloidea</taxon>
        <taxon>Heligmosomidae</taxon>
        <taxon>Nippostrongylus</taxon>
    </lineage>
</organism>
<gene>
    <name evidence="1" type="ORF">NBR_LOCUS15489</name>
</gene>
<keyword evidence="2" id="KW-1185">Reference proteome</keyword>
<dbReference type="STRING" id="27835.A0A0N4YFF7"/>
<reference evidence="1 2" key="2">
    <citation type="submission" date="2018-11" db="EMBL/GenBank/DDBJ databases">
        <authorList>
            <consortium name="Pathogen Informatics"/>
        </authorList>
    </citation>
    <scope>NUCLEOTIDE SEQUENCE [LARGE SCALE GENOMIC DNA]</scope>
</reference>